<dbReference type="Proteomes" id="UP000308901">
    <property type="component" value="Unassembled WGS sequence"/>
</dbReference>
<dbReference type="Gene3D" id="3.30.70.1430">
    <property type="entry name" value="Multidrug efflux transporter AcrB pore domain"/>
    <property type="match status" value="2"/>
</dbReference>
<accession>A0A5R8Y464</accession>
<feature type="transmembrane region" description="Helical" evidence="1">
    <location>
        <begin position="528"/>
        <end position="549"/>
    </location>
</feature>
<dbReference type="EMBL" id="VANU01000001">
    <property type="protein sequence ID" value="TLP40866.1"/>
    <property type="molecule type" value="Genomic_DNA"/>
</dbReference>
<dbReference type="Pfam" id="PF00873">
    <property type="entry name" value="ACR_tran"/>
    <property type="match status" value="1"/>
</dbReference>
<dbReference type="Gene3D" id="1.20.1640.10">
    <property type="entry name" value="Multidrug efflux transporter AcrB transmembrane domain"/>
    <property type="match status" value="2"/>
</dbReference>
<dbReference type="Gene3D" id="3.30.70.1440">
    <property type="entry name" value="Multidrug efflux transporter AcrB pore domain"/>
    <property type="match status" value="1"/>
</dbReference>
<keyword evidence="3" id="KW-1185">Reference proteome</keyword>
<dbReference type="GO" id="GO:0042910">
    <property type="term" value="F:xenobiotic transmembrane transporter activity"/>
    <property type="evidence" value="ECO:0007669"/>
    <property type="project" value="TreeGrafter"/>
</dbReference>
<comment type="caution">
    <text evidence="2">The sequence shown here is derived from an EMBL/GenBank/DDBJ whole genome shotgun (WGS) entry which is preliminary data.</text>
</comment>
<evidence type="ECO:0000313" key="2">
    <source>
        <dbReference type="EMBL" id="TLP40866.1"/>
    </source>
</evidence>
<feature type="transmembrane region" description="Helical" evidence="1">
    <location>
        <begin position="14"/>
        <end position="32"/>
    </location>
</feature>
<dbReference type="InterPro" id="IPR001036">
    <property type="entry name" value="Acrflvin-R"/>
</dbReference>
<evidence type="ECO:0000313" key="3">
    <source>
        <dbReference type="Proteomes" id="UP000308901"/>
    </source>
</evidence>
<reference evidence="2 3" key="1">
    <citation type="submission" date="2019-05" db="EMBL/GenBank/DDBJ databases">
        <title>Arcobacter sp. nov., isolated from sea sediment.</title>
        <authorList>
            <person name="Kim W."/>
        </authorList>
    </citation>
    <scope>NUCLEOTIDE SEQUENCE [LARGE SCALE GENOMIC DNA]</scope>
    <source>
        <strain evidence="2 3">CAU 1517</strain>
    </source>
</reference>
<feature type="transmembrane region" description="Helical" evidence="1">
    <location>
        <begin position="992"/>
        <end position="1021"/>
    </location>
</feature>
<sequence>MIDKLVKTILHRPFFIFSFLALFVFLGINAYFKLDKKLFPNSNRPEIAVVIVKPSASAQDMATDVATVVEKELYTIDYVRRVYSSTIDEVSVIRVEFNYEKDINDAANDVANALDKIRSQLPKDIQEPQINKITAATAPIITLGVSSENLTLIDLRELIETNIQEEFLKLDGIANVDIFGGYKKEIQIVFDINKLNSLNLNLNEVINIIDSNNKDFSIGNIESNSSKILLKSTNKKLYINELENLLIAPNIRLKDIAKIDFNHFSNSAIYRGNGKDSIALAIQRNLNTDVVKTIETVENKLKVLKEQYPYLNFEITDTQKTTIIQSNENMIESLRDAIIMSTLVVFLFLASIRQIFIVLFTIPIVYFSTIALMWLFGLEFNIITLTGVILALGLLLDDTVVVVENIQRHYEQFHEDMEEAVQNGTSEIMFADFSGTLTTMIALFPILFVGDYPQTIFGPLITTLLLALTASYFVSITFVPLISKKVLALDFKWIIYIEKQFKKISDFINRIFVAFFIEAFKNALKSKLVLFSYIFTLLALFVVSAKVVMPLVGQELMPAMDTGAVKIKVATTPNISIKETKNILQKIEKISYETAQVDTISASIGSEAGVLTLGSGGGINDILITVNYINRFERDETIWEIEEKLKKEISKIKGIKTLEISDAGATAMASIKANIDVTLYGEDFKKLYEKALKYEEAMKNTRGIVTASKSWHMDSKIYKLNIDTQKALEYGISNEYLVNSLQSILRGGIISSYKRKNETPLPIRILVENSQINTPKKIENMLIHTPKMSIPLSAIAKIETVKQPNIITRENLYYTIDIFGFRQNQSISKLMDNFEKASQNIILPNDIKMKHTGDIEQFEDSSKRIIKSVAIGLVLIFLVMVPMFESLKIPLVIIFSIPLTIAGASWILLLLDYHSSMSAMVGFILLAGVIVNNAILLIHFASQKLKIGTCSKEAMIESIKVRTRPVLMTAISVSVGMIPVAFGWAIGMERLAPLGAVVIGGLIVGTFLTLLFIPLLFVWIVKK</sequence>
<feature type="transmembrane region" description="Helical" evidence="1">
    <location>
        <begin position="337"/>
        <end position="366"/>
    </location>
</feature>
<evidence type="ECO:0000256" key="1">
    <source>
        <dbReference type="SAM" id="Phobius"/>
    </source>
</evidence>
<dbReference type="AlphaFoldDB" id="A0A5R8Y464"/>
<proteinExistence type="predicted"/>
<dbReference type="SUPFAM" id="SSF82714">
    <property type="entry name" value="Multidrug efflux transporter AcrB TolC docking domain, DN and DC subdomains"/>
    <property type="match status" value="2"/>
</dbReference>
<feature type="transmembrane region" description="Helical" evidence="1">
    <location>
        <begin position="865"/>
        <end position="884"/>
    </location>
</feature>
<dbReference type="PRINTS" id="PR00702">
    <property type="entry name" value="ACRIFLAVINRP"/>
</dbReference>
<dbReference type="Gene3D" id="3.30.70.1320">
    <property type="entry name" value="Multidrug efflux transporter AcrB pore domain like"/>
    <property type="match status" value="1"/>
</dbReference>
<dbReference type="Gene3D" id="3.30.2090.10">
    <property type="entry name" value="Multidrug efflux transporter AcrB TolC docking domain, DN and DC subdomains"/>
    <property type="match status" value="2"/>
</dbReference>
<gene>
    <name evidence="2" type="ORF">FDK22_02280</name>
</gene>
<protein>
    <submittedName>
        <fullName evidence="2">Efflux RND transporter permease subunit</fullName>
    </submittedName>
</protein>
<feature type="transmembrane region" description="Helical" evidence="1">
    <location>
        <begin position="372"/>
        <end position="396"/>
    </location>
</feature>
<dbReference type="PANTHER" id="PTHR32063:SF0">
    <property type="entry name" value="SWARMING MOTILITY PROTEIN SWRC"/>
    <property type="match status" value="1"/>
</dbReference>
<dbReference type="GO" id="GO:0005886">
    <property type="term" value="C:plasma membrane"/>
    <property type="evidence" value="ECO:0007669"/>
    <property type="project" value="TreeGrafter"/>
</dbReference>
<dbReference type="RefSeq" id="WP_138151268.1">
    <property type="nucleotide sequence ID" value="NZ_VANU01000001.1"/>
</dbReference>
<feature type="transmembrane region" description="Helical" evidence="1">
    <location>
        <begin position="430"/>
        <end position="450"/>
    </location>
</feature>
<dbReference type="SUPFAM" id="SSF82693">
    <property type="entry name" value="Multidrug efflux transporter AcrB pore domain, PN1, PN2, PC1 and PC2 subdomains"/>
    <property type="match status" value="3"/>
</dbReference>
<dbReference type="SUPFAM" id="SSF82866">
    <property type="entry name" value="Multidrug efflux transporter AcrB transmembrane domain"/>
    <property type="match status" value="2"/>
</dbReference>
<dbReference type="OrthoDB" id="8430015at2"/>
<feature type="transmembrane region" description="Helical" evidence="1">
    <location>
        <begin position="456"/>
        <end position="482"/>
    </location>
</feature>
<keyword evidence="1" id="KW-0472">Membrane</keyword>
<name>A0A5R8Y464_9BACT</name>
<feature type="transmembrane region" description="Helical" evidence="1">
    <location>
        <begin position="891"/>
        <end position="911"/>
    </location>
</feature>
<keyword evidence="1" id="KW-1133">Transmembrane helix</keyword>
<keyword evidence="1" id="KW-0812">Transmembrane</keyword>
<feature type="transmembrane region" description="Helical" evidence="1">
    <location>
        <begin position="917"/>
        <end position="938"/>
    </location>
</feature>
<organism evidence="2 3">
    <name type="scientific">Arcobacter arenosus</name>
    <dbReference type="NCBI Taxonomy" id="2576037"/>
    <lineage>
        <taxon>Bacteria</taxon>
        <taxon>Pseudomonadati</taxon>
        <taxon>Campylobacterota</taxon>
        <taxon>Epsilonproteobacteria</taxon>
        <taxon>Campylobacterales</taxon>
        <taxon>Arcobacteraceae</taxon>
        <taxon>Arcobacter</taxon>
    </lineage>
</organism>
<dbReference type="InterPro" id="IPR027463">
    <property type="entry name" value="AcrB_DN_DC_subdom"/>
</dbReference>
<feature type="transmembrane region" description="Helical" evidence="1">
    <location>
        <begin position="965"/>
        <end position="986"/>
    </location>
</feature>
<dbReference type="PANTHER" id="PTHR32063">
    <property type="match status" value="1"/>
</dbReference>